<evidence type="ECO:0000256" key="5">
    <source>
        <dbReference type="ARBA" id="ARBA00022884"/>
    </source>
</evidence>
<feature type="compositionally biased region" description="Low complexity" evidence="9">
    <location>
        <begin position="208"/>
        <end position="224"/>
    </location>
</feature>
<evidence type="ECO:0000259" key="10">
    <source>
        <dbReference type="PROSITE" id="PS52002"/>
    </source>
</evidence>
<dbReference type="GO" id="GO:0005688">
    <property type="term" value="C:U6 snRNP"/>
    <property type="evidence" value="ECO:0007669"/>
    <property type="project" value="UniProtKB-ARBA"/>
</dbReference>
<evidence type="ECO:0000256" key="8">
    <source>
        <dbReference type="ARBA" id="ARBA00023274"/>
    </source>
</evidence>
<dbReference type="RefSeq" id="XP_012180116.1">
    <property type="nucleotide sequence ID" value="XM_012324726.1"/>
</dbReference>
<evidence type="ECO:0000256" key="7">
    <source>
        <dbReference type="ARBA" id="ARBA00023242"/>
    </source>
</evidence>
<evidence type="ECO:0000313" key="11">
    <source>
        <dbReference type="EMBL" id="CCM00833.1"/>
    </source>
</evidence>
<dbReference type="PANTHER" id="PTHR13829:SF2">
    <property type="entry name" value="U6 SNRNA-ASSOCIATED SM-LIKE PROTEIN LSM2"/>
    <property type="match status" value="1"/>
</dbReference>
<dbReference type="GO" id="GO:0071011">
    <property type="term" value="C:precatalytic spliceosome"/>
    <property type="evidence" value="ECO:0007669"/>
    <property type="project" value="TreeGrafter"/>
</dbReference>
<keyword evidence="8" id="KW-0687">Ribonucleoprotein</keyword>
<feature type="domain" description="Sm" evidence="10">
    <location>
        <begin position="540"/>
        <end position="614"/>
    </location>
</feature>
<evidence type="ECO:0000256" key="4">
    <source>
        <dbReference type="ARBA" id="ARBA00022728"/>
    </source>
</evidence>
<dbReference type="InParanoid" id="J4G356"/>
<dbReference type="HOGENOM" id="CLU_035832_0_0_1"/>
<name>J4G356_9APHY</name>
<comment type="subcellular location">
    <subcellularLocation>
        <location evidence="1">Nucleus</location>
    </subcellularLocation>
</comment>
<feature type="compositionally biased region" description="Basic and acidic residues" evidence="9">
    <location>
        <begin position="368"/>
        <end position="383"/>
    </location>
</feature>
<keyword evidence="7" id="KW-0539">Nucleus</keyword>
<feature type="region of interest" description="Disordered" evidence="9">
    <location>
        <begin position="347"/>
        <end position="383"/>
    </location>
</feature>
<evidence type="ECO:0000256" key="6">
    <source>
        <dbReference type="ARBA" id="ARBA00023187"/>
    </source>
</evidence>
<evidence type="ECO:0000256" key="9">
    <source>
        <dbReference type="SAM" id="MobiDB-lite"/>
    </source>
</evidence>
<dbReference type="Proteomes" id="UP000006352">
    <property type="component" value="Unassembled WGS sequence"/>
</dbReference>
<dbReference type="InterPro" id="IPR001163">
    <property type="entry name" value="Sm_dom_euk/arc"/>
</dbReference>
<keyword evidence="12" id="KW-1185">Reference proteome</keyword>
<evidence type="ECO:0000313" key="12">
    <source>
        <dbReference type="Proteomes" id="UP000006352"/>
    </source>
</evidence>
<comment type="similarity">
    <text evidence="2">Belongs to the snRNP Sm proteins family.</text>
</comment>
<dbReference type="Gene3D" id="2.30.30.100">
    <property type="match status" value="1"/>
</dbReference>
<dbReference type="EMBL" id="HE797007">
    <property type="protein sequence ID" value="CCM00833.1"/>
    <property type="molecule type" value="Genomic_DNA"/>
</dbReference>
<dbReference type="GO" id="GO:0071013">
    <property type="term" value="C:catalytic step 2 spliceosome"/>
    <property type="evidence" value="ECO:0007669"/>
    <property type="project" value="TreeGrafter"/>
</dbReference>
<dbReference type="InterPro" id="IPR010920">
    <property type="entry name" value="LSM_dom_sf"/>
</dbReference>
<dbReference type="Pfam" id="PF01423">
    <property type="entry name" value="LSM"/>
    <property type="match status" value="1"/>
</dbReference>
<organism evidence="11 12">
    <name type="scientific">Fibroporia radiculosa</name>
    <dbReference type="NCBI Taxonomy" id="599839"/>
    <lineage>
        <taxon>Eukaryota</taxon>
        <taxon>Fungi</taxon>
        <taxon>Dikarya</taxon>
        <taxon>Basidiomycota</taxon>
        <taxon>Agaricomycotina</taxon>
        <taxon>Agaricomycetes</taxon>
        <taxon>Polyporales</taxon>
        <taxon>Fibroporiaceae</taxon>
        <taxon>Fibroporia</taxon>
    </lineage>
</organism>
<feature type="region of interest" description="Disordered" evidence="9">
    <location>
        <begin position="160"/>
        <end position="235"/>
    </location>
</feature>
<keyword evidence="6" id="KW-0508">mRNA splicing</keyword>
<feature type="compositionally biased region" description="Basic and acidic residues" evidence="9">
    <location>
        <begin position="193"/>
        <end position="203"/>
    </location>
</feature>
<dbReference type="PANTHER" id="PTHR13829">
    <property type="entry name" value="SNRNP CORE PROTEIN FAMILY MEMBER"/>
    <property type="match status" value="1"/>
</dbReference>
<dbReference type="GeneID" id="24095744"/>
<dbReference type="InterPro" id="IPR016654">
    <property type="entry name" value="U6_snRNA_Lsm2"/>
</dbReference>
<dbReference type="AlphaFoldDB" id="J4G356"/>
<dbReference type="GO" id="GO:0000932">
    <property type="term" value="C:P-body"/>
    <property type="evidence" value="ECO:0007669"/>
    <property type="project" value="TreeGrafter"/>
</dbReference>
<dbReference type="GO" id="GO:0046540">
    <property type="term" value="C:U4/U6 x U5 tri-snRNP complex"/>
    <property type="evidence" value="ECO:0007669"/>
    <property type="project" value="TreeGrafter"/>
</dbReference>
<dbReference type="InterPro" id="IPR047575">
    <property type="entry name" value="Sm"/>
</dbReference>
<proteinExistence type="inferred from homology"/>
<keyword evidence="5" id="KW-0694">RNA-binding</keyword>
<feature type="region of interest" description="Disordered" evidence="9">
    <location>
        <begin position="435"/>
        <end position="465"/>
    </location>
</feature>
<feature type="compositionally biased region" description="Basic and acidic residues" evidence="9">
    <location>
        <begin position="347"/>
        <end position="360"/>
    </location>
</feature>
<dbReference type="GO" id="GO:0003723">
    <property type="term" value="F:RNA binding"/>
    <property type="evidence" value="ECO:0007669"/>
    <property type="project" value="UniProtKB-KW"/>
</dbReference>
<keyword evidence="3" id="KW-0507">mRNA processing</keyword>
<dbReference type="STRING" id="599839.J4G356"/>
<dbReference type="FunFam" id="2.30.30.100:FF:000009">
    <property type="entry name" value="U6 snRNA-associated Sm-like protein LSm2"/>
    <property type="match status" value="1"/>
</dbReference>
<dbReference type="PROSITE" id="PS52002">
    <property type="entry name" value="SM"/>
    <property type="match status" value="1"/>
</dbReference>
<dbReference type="GO" id="GO:1990726">
    <property type="term" value="C:Lsm1-7-Pat1 complex"/>
    <property type="evidence" value="ECO:0007669"/>
    <property type="project" value="TreeGrafter"/>
</dbReference>
<dbReference type="GO" id="GO:0000398">
    <property type="term" value="P:mRNA splicing, via spliceosome"/>
    <property type="evidence" value="ECO:0007669"/>
    <property type="project" value="TreeGrafter"/>
</dbReference>
<dbReference type="OrthoDB" id="3262547at2759"/>
<protein>
    <recommendedName>
        <fullName evidence="10">Sm domain-containing protein</fullName>
    </recommendedName>
</protein>
<reference evidence="11 12" key="1">
    <citation type="journal article" date="2012" name="Appl. Environ. Microbiol.">
        <title>Short-read sequencing for genomic analysis of the brown rot fungus Fibroporia radiculosa.</title>
        <authorList>
            <person name="Tang J.D."/>
            <person name="Perkins A.D."/>
            <person name="Sonstegard T.S."/>
            <person name="Schroeder S.G."/>
            <person name="Burgess S.C."/>
            <person name="Diehl S.V."/>
        </authorList>
    </citation>
    <scope>NUCLEOTIDE SEQUENCE [LARGE SCALE GENOMIC DNA]</scope>
    <source>
        <strain evidence="11 12">TFFH 294</strain>
    </source>
</reference>
<dbReference type="CDD" id="cd01725">
    <property type="entry name" value="LSm2"/>
    <property type="match status" value="1"/>
</dbReference>
<evidence type="ECO:0000256" key="3">
    <source>
        <dbReference type="ARBA" id="ARBA00022664"/>
    </source>
</evidence>
<gene>
    <name evidence="11" type="ORF">FIBRA_02875</name>
</gene>
<accession>J4G356</accession>
<dbReference type="SUPFAM" id="SSF50182">
    <property type="entry name" value="Sm-like ribonucleoproteins"/>
    <property type="match status" value="1"/>
</dbReference>
<evidence type="ECO:0000256" key="2">
    <source>
        <dbReference type="ARBA" id="ARBA00006850"/>
    </source>
</evidence>
<sequence>MSSLSDHVDRISLLAKSIQSNSLAATPISSGPFTHAVLQTPLGDLIRDIDPAELGLFTLVPSARPPVDAEVGGPQVGEIARAEFHGATPLRRPPPHKVGRPDAQRMGEYEPEVYARAAVKYLDRYQSIRPMPRASEQASSIVEQLETVRENIQKLNDKLKQHTSTGPAAPPASPSSIIKEEERRIQTAGLRITELKKQRDSLLKRKASASSSKPKPNLKSKSSTPTPPPLDDQEEAFWNTPGAAARTLHFTGDSLLDEEVDMGNISAVSFSSPVPLRKDRSASRPSLHFEDMALGAPDDHFEGCSDSPVVALGADDTGEDVSGSSDVGESTVVLTKVPTAVSGIMTHDEHQSPDRVHEELPLPSPTKPPDEKPPSDTRKESKIRVTAELERIVSKMWVTVGELIMPGHPFDVSGGGGSKPPRAKETIAHLQLLSTHTPSPTSPSASSLSSFSLTQPSSSSSAGAAQPTAQQILTAHMLLALLSSPPTYAMPLGRLKDVLSAKNAETGVARALGGSAVTRPIYGCVAKRLLKIERGGGQQLIFSVFKTLTDQQVTVELKNDLSITGVLKSVDQFLNIRLDSITVLDEARHPHMMAVKNCFIRGSVVRYVQLPAEHVDTQLLEDATRREAVSQAKR</sequence>
<evidence type="ECO:0000256" key="1">
    <source>
        <dbReference type="ARBA" id="ARBA00004123"/>
    </source>
</evidence>
<dbReference type="SMART" id="SM00651">
    <property type="entry name" value="Sm"/>
    <property type="match status" value="1"/>
</dbReference>
<keyword evidence="4" id="KW-0747">Spliceosome</keyword>